<sequence>MKMKALFLTCLMTGLLSMGAVAFAASSVSGDKVEYDFKSGQAVAEGNVEIRHDKGRAMARKAEYNTKTGEGSLEGSVVADQEDAHLTSASLIIKNKGDYLSAIGNAVLKKADKTLRAEQVNYDSAAKYAETVGSWAQLTMDDGSSLDAASLTYNMETNKAFADGNVRLISPPRDLTARADSAEYDLNESDGTIHLNGHATATQEGNTVSGDTLTIRGAGGKIAQGDGDVRMVIIPRRKEEAPGEEVPTFQIAGREGVPDSVYKFYNWPGEPVTIGSVDTELA</sequence>
<feature type="signal peptide" evidence="2">
    <location>
        <begin position="1"/>
        <end position="24"/>
    </location>
</feature>
<feature type="domain" description="Organic solvent tolerance-like N-terminal" evidence="3">
    <location>
        <begin position="59"/>
        <end position="216"/>
    </location>
</feature>
<dbReference type="PANTHER" id="PTHR36504">
    <property type="entry name" value="LIPOPOLYSACCHARIDE EXPORT SYSTEM PROTEIN LPTA"/>
    <property type="match status" value="1"/>
</dbReference>
<evidence type="ECO:0000256" key="1">
    <source>
        <dbReference type="ARBA" id="ARBA00022729"/>
    </source>
</evidence>
<organism evidence="4 5">
    <name type="scientific">Acidaminococcus intestini</name>
    <dbReference type="NCBI Taxonomy" id="187327"/>
    <lineage>
        <taxon>Bacteria</taxon>
        <taxon>Bacillati</taxon>
        <taxon>Bacillota</taxon>
        <taxon>Negativicutes</taxon>
        <taxon>Acidaminococcales</taxon>
        <taxon>Acidaminococcaceae</taxon>
        <taxon>Acidaminococcus</taxon>
    </lineage>
</organism>
<dbReference type="AlphaFoldDB" id="A0A943EFC5"/>
<gene>
    <name evidence="4" type="ORF">KHX13_08760</name>
</gene>
<dbReference type="GO" id="GO:0009279">
    <property type="term" value="C:cell outer membrane"/>
    <property type="evidence" value="ECO:0007669"/>
    <property type="project" value="TreeGrafter"/>
</dbReference>
<reference evidence="4" key="1">
    <citation type="submission" date="2021-02" db="EMBL/GenBank/DDBJ databases">
        <title>Infant gut strain persistence is associated with maternal origin, phylogeny, and functional potential including surface adhesion and iron acquisition.</title>
        <authorList>
            <person name="Lou Y.C."/>
        </authorList>
    </citation>
    <scope>NUCLEOTIDE SEQUENCE</scope>
    <source>
        <strain evidence="4">L3_106_000M1_dasL3_106_000M1_concoct_15</strain>
    </source>
</reference>
<dbReference type="GO" id="GO:0017089">
    <property type="term" value="F:glycolipid transfer activity"/>
    <property type="evidence" value="ECO:0007669"/>
    <property type="project" value="TreeGrafter"/>
</dbReference>
<dbReference type="GO" id="GO:0030288">
    <property type="term" value="C:outer membrane-bounded periplasmic space"/>
    <property type="evidence" value="ECO:0007669"/>
    <property type="project" value="TreeGrafter"/>
</dbReference>
<dbReference type="InterPro" id="IPR052037">
    <property type="entry name" value="LPS_export_LptA"/>
</dbReference>
<dbReference type="Proteomes" id="UP000754226">
    <property type="component" value="Unassembled WGS sequence"/>
</dbReference>
<accession>A0A943EFC5</accession>
<evidence type="ECO:0000259" key="3">
    <source>
        <dbReference type="Pfam" id="PF03968"/>
    </source>
</evidence>
<dbReference type="PANTHER" id="PTHR36504:SF1">
    <property type="entry name" value="LIPOPOLYSACCHARIDE EXPORT SYSTEM PROTEIN LPTA"/>
    <property type="match status" value="1"/>
</dbReference>
<protein>
    <submittedName>
        <fullName evidence="4">Organic solvent tolerance protein OstA</fullName>
    </submittedName>
</protein>
<dbReference type="GO" id="GO:0015920">
    <property type="term" value="P:lipopolysaccharide transport"/>
    <property type="evidence" value="ECO:0007669"/>
    <property type="project" value="TreeGrafter"/>
</dbReference>
<proteinExistence type="predicted"/>
<feature type="chain" id="PRO_5037567575" evidence="2">
    <location>
        <begin position="25"/>
        <end position="282"/>
    </location>
</feature>
<evidence type="ECO:0000313" key="5">
    <source>
        <dbReference type="Proteomes" id="UP000754226"/>
    </source>
</evidence>
<dbReference type="Gene3D" id="2.60.450.10">
    <property type="entry name" value="Lipopolysaccharide (LPS) transport protein A like domain"/>
    <property type="match status" value="2"/>
</dbReference>
<dbReference type="Pfam" id="PF03968">
    <property type="entry name" value="LptD_N"/>
    <property type="match status" value="1"/>
</dbReference>
<keyword evidence="1 2" id="KW-0732">Signal</keyword>
<dbReference type="InterPro" id="IPR005653">
    <property type="entry name" value="OstA-like_N"/>
</dbReference>
<dbReference type="EMBL" id="JAGZCZ010000012">
    <property type="protein sequence ID" value="MBS5520383.1"/>
    <property type="molecule type" value="Genomic_DNA"/>
</dbReference>
<name>A0A943EFC5_9FIRM</name>
<evidence type="ECO:0000313" key="4">
    <source>
        <dbReference type="EMBL" id="MBS5520383.1"/>
    </source>
</evidence>
<evidence type="ECO:0000256" key="2">
    <source>
        <dbReference type="SAM" id="SignalP"/>
    </source>
</evidence>
<comment type="caution">
    <text evidence="4">The sequence shown here is derived from an EMBL/GenBank/DDBJ whole genome shotgun (WGS) entry which is preliminary data.</text>
</comment>